<feature type="compositionally biased region" description="Basic and acidic residues" evidence="1">
    <location>
        <begin position="64"/>
        <end position="74"/>
    </location>
</feature>
<feature type="region of interest" description="Disordered" evidence="1">
    <location>
        <begin position="1"/>
        <end position="82"/>
    </location>
</feature>
<organism evidence="3 4">
    <name type="scientific">Meridianimarinicoccus roseus</name>
    <dbReference type="NCBI Taxonomy" id="2072018"/>
    <lineage>
        <taxon>Bacteria</taxon>
        <taxon>Pseudomonadati</taxon>
        <taxon>Pseudomonadota</taxon>
        <taxon>Alphaproteobacteria</taxon>
        <taxon>Rhodobacterales</taxon>
        <taxon>Paracoccaceae</taxon>
        <taxon>Meridianimarinicoccus</taxon>
    </lineage>
</organism>
<proteinExistence type="predicted"/>
<gene>
    <name evidence="3" type="ORF">DKT77_15420</name>
</gene>
<evidence type="ECO:0000313" key="3">
    <source>
        <dbReference type="EMBL" id="PWR01532.1"/>
    </source>
</evidence>
<dbReference type="OrthoDB" id="118834at2"/>
<comment type="caution">
    <text evidence="3">The sequence shown here is derived from an EMBL/GenBank/DDBJ whole genome shotgun (WGS) entry which is preliminary data.</text>
</comment>
<evidence type="ECO:0000259" key="2">
    <source>
        <dbReference type="Pfam" id="PF13924"/>
    </source>
</evidence>
<reference evidence="3 4" key="1">
    <citation type="submission" date="2018-05" db="EMBL/GenBank/DDBJ databases">
        <title>Rhodobacteraceae gen. nov., sp. nov. isolated from sea water.</title>
        <authorList>
            <person name="Ren Y."/>
        </authorList>
    </citation>
    <scope>NUCLEOTIDE SEQUENCE [LARGE SCALE GENOMIC DNA]</scope>
    <source>
        <strain evidence="3 4">TG-679</strain>
    </source>
</reference>
<keyword evidence="4" id="KW-1185">Reference proteome</keyword>
<name>A0A2V2L898_9RHOB</name>
<dbReference type="InterPro" id="IPR024311">
    <property type="entry name" value="Lipocalin-like"/>
</dbReference>
<dbReference type="EMBL" id="QGKU01000048">
    <property type="protein sequence ID" value="PWR01532.1"/>
    <property type="molecule type" value="Genomic_DNA"/>
</dbReference>
<dbReference type="AlphaFoldDB" id="A0A2V2L898"/>
<sequence length="230" mass="24102">MGIDARSRLHPRTAAQPAAALPGQRGADEGGGRPGAVHALPAGPPRGRSHQRRDGRAAIGGLRRSREPPARTEGSDALVPRAVTGAADPAPLLGTWALRRWVNTAADGTQAHPFGPDVRGLIGYLPDGHFFVQIARADRAAFAAPDPFGGSLQEDAGAMKSQISYAGRFTFHGDHVLHHVAVASFPNWTGGVQRREVALEGDRLTLRALGLVLAGGPATAVLDWDREAPA</sequence>
<dbReference type="Pfam" id="PF13924">
    <property type="entry name" value="Lipocalin_5"/>
    <property type="match status" value="1"/>
</dbReference>
<feature type="domain" description="Lipocalin-like" evidence="2">
    <location>
        <begin position="94"/>
        <end position="226"/>
    </location>
</feature>
<evidence type="ECO:0000313" key="4">
    <source>
        <dbReference type="Proteomes" id="UP000245680"/>
    </source>
</evidence>
<evidence type="ECO:0000256" key="1">
    <source>
        <dbReference type="SAM" id="MobiDB-lite"/>
    </source>
</evidence>
<dbReference type="Proteomes" id="UP000245680">
    <property type="component" value="Unassembled WGS sequence"/>
</dbReference>
<protein>
    <recommendedName>
        <fullName evidence="2">Lipocalin-like domain-containing protein</fullName>
    </recommendedName>
</protein>
<accession>A0A2V2L898</accession>